<sequence>MDDVPIAPCRDDRPDRPDGLRARRAARPAAGAGRGPRGHQGHGRGAGEAVRRVLAGHRRQGPLGADAADLGVADLAVRRPDGHPDLDGDRDDHRHHVGVLRRLDRGDPVPAHRVVPGDPFPAAGDRDGDRARPVAAEHRHRDRRDLVAGHRAAHPQPDADDPRATVPRAGPRARRRLDAPDPAAHPAERDADGVREHHADGGDRDPDRDDAELPRPRRPDPRLVGHHARPGVRGGRDHDRRLVVHRAAGRLRRPRRALLHPRRAGARGGPQPEAGGAPVSGLLEFEDVSVTYRTSGGDVPAVRGVSLSVAAGEVVGIAGESGCGKSTLAATILRLQPPSAKVTGRVLFEGEDVQTMRWGDLRALRWAGASMVFQGALHSLNPVQRVGAQIAEPIRLHEESLSDSAVARRVGELLEQVGLPAARARAYPHQLSGGQRQRVMIAMALACGPRLIVADEPTTALDVMVQAQVLGVLRDLVREFDVGLVMISHDLSVLADLCDRIAVMYAGRVVEQGPAGKVFTDPLHPYAAALAASFPHIGDMAARYAPSGLPGDPPDPADLPTGCSFHPRCPKRFGACETTDPQLRSDSAGRAAACLLVEGR</sequence>
<feature type="compositionally biased region" description="Basic and acidic residues" evidence="8">
    <location>
        <begin position="186"/>
        <end position="223"/>
    </location>
</feature>
<dbReference type="PROSITE" id="PS50893">
    <property type="entry name" value="ABC_TRANSPORTER_2"/>
    <property type="match status" value="1"/>
</dbReference>
<dbReference type="InterPro" id="IPR013563">
    <property type="entry name" value="Oligopep_ABC_C"/>
</dbReference>
<proteinExistence type="inferred from homology"/>
<reference evidence="10" key="1">
    <citation type="submission" date="2020-11" db="EMBL/GenBank/DDBJ databases">
        <title>Nocardioides sp. nov., isolated from Soil of Cynanchum wilfordii Hemsley rhizosphere.</title>
        <authorList>
            <person name="Lee J.-S."/>
            <person name="Suh M.K."/>
            <person name="Kim J.-S."/>
        </authorList>
    </citation>
    <scope>NUCLEOTIDE SEQUENCE</scope>
    <source>
        <strain evidence="10">KCTC 19275</strain>
    </source>
</reference>
<comment type="similarity">
    <text evidence="2">Belongs to the ABC transporter superfamily.</text>
</comment>
<feature type="region of interest" description="Disordered" evidence="8">
    <location>
        <begin position="101"/>
        <end position="277"/>
    </location>
</feature>
<dbReference type="SUPFAM" id="SSF52540">
    <property type="entry name" value="P-loop containing nucleoside triphosphate hydrolases"/>
    <property type="match status" value="1"/>
</dbReference>
<dbReference type="CDD" id="cd03257">
    <property type="entry name" value="ABC_NikE_OppD_transporters"/>
    <property type="match status" value="1"/>
</dbReference>
<comment type="caution">
    <text evidence="10">The sequence shown here is derived from an EMBL/GenBank/DDBJ whole genome shotgun (WGS) entry which is preliminary data.</text>
</comment>
<protein>
    <submittedName>
        <fullName evidence="10">ABC transporter ATP-binding protein</fullName>
    </submittedName>
</protein>
<dbReference type="InterPro" id="IPR017871">
    <property type="entry name" value="ABC_transporter-like_CS"/>
</dbReference>
<evidence type="ECO:0000256" key="6">
    <source>
        <dbReference type="ARBA" id="ARBA00022840"/>
    </source>
</evidence>
<dbReference type="PANTHER" id="PTHR43297:SF2">
    <property type="entry name" value="DIPEPTIDE TRANSPORT ATP-BINDING PROTEIN DPPD"/>
    <property type="match status" value="1"/>
</dbReference>
<dbReference type="GO" id="GO:0005886">
    <property type="term" value="C:plasma membrane"/>
    <property type="evidence" value="ECO:0007669"/>
    <property type="project" value="UniProtKB-SubCell"/>
</dbReference>
<name>A0A930VL51_9ACTN</name>
<keyword evidence="7" id="KW-0472">Membrane</keyword>
<feature type="region of interest" description="Disordered" evidence="8">
    <location>
        <begin position="1"/>
        <end position="68"/>
    </location>
</feature>
<dbReference type="GO" id="GO:0016887">
    <property type="term" value="F:ATP hydrolysis activity"/>
    <property type="evidence" value="ECO:0007669"/>
    <property type="project" value="InterPro"/>
</dbReference>
<dbReference type="InterPro" id="IPR050388">
    <property type="entry name" value="ABC_Ni/Peptide_Import"/>
</dbReference>
<feature type="domain" description="ABC transporter" evidence="9">
    <location>
        <begin position="283"/>
        <end position="531"/>
    </location>
</feature>
<gene>
    <name evidence="10" type="ORF">ISU07_22400</name>
</gene>
<keyword evidence="6 10" id="KW-0067">ATP-binding</keyword>
<evidence type="ECO:0000256" key="7">
    <source>
        <dbReference type="ARBA" id="ARBA00023136"/>
    </source>
</evidence>
<keyword evidence="5" id="KW-0547">Nucleotide-binding</keyword>
<dbReference type="GO" id="GO:0015833">
    <property type="term" value="P:peptide transport"/>
    <property type="evidence" value="ECO:0007669"/>
    <property type="project" value="InterPro"/>
</dbReference>
<dbReference type="SMART" id="SM00382">
    <property type="entry name" value="AAA"/>
    <property type="match status" value="1"/>
</dbReference>
<evidence type="ECO:0000256" key="5">
    <source>
        <dbReference type="ARBA" id="ARBA00022741"/>
    </source>
</evidence>
<dbReference type="Proteomes" id="UP000640489">
    <property type="component" value="Unassembled WGS sequence"/>
</dbReference>
<dbReference type="GO" id="GO:0005524">
    <property type="term" value="F:ATP binding"/>
    <property type="evidence" value="ECO:0007669"/>
    <property type="project" value="UniProtKB-KW"/>
</dbReference>
<dbReference type="InterPro" id="IPR003593">
    <property type="entry name" value="AAA+_ATPase"/>
</dbReference>
<dbReference type="InterPro" id="IPR003439">
    <property type="entry name" value="ABC_transporter-like_ATP-bd"/>
</dbReference>
<evidence type="ECO:0000313" key="10">
    <source>
        <dbReference type="EMBL" id="MBF4765895.1"/>
    </source>
</evidence>
<evidence type="ECO:0000256" key="3">
    <source>
        <dbReference type="ARBA" id="ARBA00022448"/>
    </source>
</evidence>
<evidence type="ECO:0000256" key="2">
    <source>
        <dbReference type="ARBA" id="ARBA00005417"/>
    </source>
</evidence>
<keyword evidence="4" id="KW-1003">Cell membrane</keyword>
<evidence type="ECO:0000256" key="8">
    <source>
        <dbReference type="SAM" id="MobiDB-lite"/>
    </source>
</evidence>
<dbReference type="AlphaFoldDB" id="A0A930VL51"/>
<keyword evidence="3" id="KW-0813">Transport</keyword>
<evidence type="ECO:0000313" key="11">
    <source>
        <dbReference type="Proteomes" id="UP000640489"/>
    </source>
</evidence>
<organism evidence="10 11">
    <name type="scientific">Nocardioides islandensis</name>
    <dbReference type="NCBI Taxonomy" id="433663"/>
    <lineage>
        <taxon>Bacteria</taxon>
        <taxon>Bacillati</taxon>
        <taxon>Actinomycetota</taxon>
        <taxon>Actinomycetes</taxon>
        <taxon>Propionibacteriales</taxon>
        <taxon>Nocardioidaceae</taxon>
        <taxon>Nocardioides</taxon>
    </lineage>
</organism>
<dbReference type="FunFam" id="3.40.50.300:FF:000016">
    <property type="entry name" value="Oligopeptide ABC transporter ATP-binding component"/>
    <property type="match status" value="1"/>
</dbReference>
<evidence type="ECO:0000256" key="4">
    <source>
        <dbReference type="ARBA" id="ARBA00022475"/>
    </source>
</evidence>
<dbReference type="EMBL" id="JADKPN010000020">
    <property type="protein sequence ID" value="MBF4765895.1"/>
    <property type="molecule type" value="Genomic_DNA"/>
</dbReference>
<comment type="subcellular location">
    <subcellularLocation>
        <location evidence="1">Cell membrane</location>
        <topology evidence="1">Peripheral membrane protein</topology>
    </subcellularLocation>
</comment>
<dbReference type="NCBIfam" id="TIGR01727">
    <property type="entry name" value="oligo_HPY"/>
    <property type="match status" value="1"/>
</dbReference>
<dbReference type="InterPro" id="IPR027417">
    <property type="entry name" value="P-loop_NTPase"/>
</dbReference>
<evidence type="ECO:0000256" key="1">
    <source>
        <dbReference type="ARBA" id="ARBA00004202"/>
    </source>
</evidence>
<keyword evidence="11" id="KW-1185">Reference proteome</keyword>
<dbReference type="PANTHER" id="PTHR43297">
    <property type="entry name" value="OLIGOPEPTIDE TRANSPORT ATP-BINDING PROTEIN APPD"/>
    <property type="match status" value="1"/>
</dbReference>
<dbReference type="Pfam" id="PF08352">
    <property type="entry name" value="oligo_HPY"/>
    <property type="match status" value="1"/>
</dbReference>
<evidence type="ECO:0000259" key="9">
    <source>
        <dbReference type="PROSITE" id="PS50893"/>
    </source>
</evidence>
<dbReference type="Pfam" id="PF00005">
    <property type="entry name" value="ABC_tran"/>
    <property type="match status" value="1"/>
</dbReference>
<dbReference type="PROSITE" id="PS00211">
    <property type="entry name" value="ABC_TRANSPORTER_1"/>
    <property type="match status" value="1"/>
</dbReference>
<feature type="compositionally biased region" description="Basic residues" evidence="8">
    <location>
        <begin position="243"/>
        <end position="265"/>
    </location>
</feature>
<feature type="compositionally biased region" description="Basic and acidic residues" evidence="8">
    <location>
        <begin position="124"/>
        <end position="148"/>
    </location>
</feature>
<feature type="compositionally biased region" description="Basic and acidic residues" evidence="8">
    <location>
        <begin position="9"/>
        <end position="21"/>
    </location>
</feature>
<dbReference type="Gene3D" id="3.40.50.300">
    <property type="entry name" value="P-loop containing nucleotide triphosphate hydrolases"/>
    <property type="match status" value="1"/>
</dbReference>
<accession>A0A930VL51</accession>